<feature type="coiled-coil region" evidence="1">
    <location>
        <begin position="13"/>
        <end position="44"/>
    </location>
</feature>
<dbReference type="Proteomes" id="UP000075809">
    <property type="component" value="Unassembled WGS sequence"/>
</dbReference>
<keyword evidence="1" id="KW-0175">Coiled coil</keyword>
<evidence type="ECO:0000256" key="1">
    <source>
        <dbReference type="SAM" id="Coils"/>
    </source>
</evidence>
<dbReference type="EMBL" id="KQ982275">
    <property type="protein sequence ID" value="KYQ58445.1"/>
    <property type="molecule type" value="Genomic_DNA"/>
</dbReference>
<gene>
    <name evidence="2" type="ORF">ALC60_02570</name>
</gene>
<reference evidence="2 3" key="1">
    <citation type="submission" date="2015-09" db="EMBL/GenBank/DDBJ databases">
        <title>Trachymyrmex zeteki WGS genome.</title>
        <authorList>
            <person name="Nygaard S."/>
            <person name="Hu H."/>
            <person name="Boomsma J."/>
            <person name="Zhang G."/>
        </authorList>
    </citation>
    <scope>NUCLEOTIDE SEQUENCE [LARGE SCALE GENOMIC DNA]</scope>
    <source>
        <strain evidence="2">Tzet28-1</strain>
        <tissue evidence="2">Whole body</tissue>
    </source>
</reference>
<name>A0A151XDK5_9HYME</name>
<keyword evidence="3" id="KW-1185">Reference proteome</keyword>
<proteinExistence type="predicted"/>
<sequence length="225" mass="27111">MDDEDIIQLRALKEQLLKKITYLRDRLKDQEENGRKELNDLNTTVFPDDEDHKLSESLSIKYKAKLCEVTAKVMKITFENVDRKLLRDDVYIYIVKNLNDDFKIKKIIYYFNKDIHDCYILEISPWFQKITNMKNFSLLMFALSDYNEKNIFRFKILHSLEIQKYASTEQCTQENRGILVYVHSSVDIEKSYMIFQWTMKFLDLTWQIEHFFTVKSTGKLSIFYN</sequence>
<dbReference type="AlphaFoldDB" id="A0A151XDK5"/>
<accession>A0A151XDK5</accession>
<evidence type="ECO:0000313" key="3">
    <source>
        <dbReference type="Proteomes" id="UP000075809"/>
    </source>
</evidence>
<evidence type="ECO:0000313" key="2">
    <source>
        <dbReference type="EMBL" id="KYQ58445.1"/>
    </source>
</evidence>
<protein>
    <submittedName>
        <fullName evidence="2">Uncharacterized protein</fullName>
    </submittedName>
</protein>
<organism evidence="2 3">
    <name type="scientific">Mycetomoellerius zeteki</name>
    <dbReference type="NCBI Taxonomy" id="64791"/>
    <lineage>
        <taxon>Eukaryota</taxon>
        <taxon>Metazoa</taxon>
        <taxon>Ecdysozoa</taxon>
        <taxon>Arthropoda</taxon>
        <taxon>Hexapoda</taxon>
        <taxon>Insecta</taxon>
        <taxon>Pterygota</taxon>
        <taxon>Neoptera</taxon>
        <taxon>Endopterygota</taxon>
        <taxon>Hymenoptera</taxon>
        <taxon>Apocrita</taxon>
        <taxon>Aculeata</taxon>
        <taxon>Formicoidea</taxon>
        <taxon>Formicidae</taxon>
        <taxon>Myrmicinae</taxon>
        <taxon>Mycetomoellerius</taxon>
    </lineage>
</organism>